<comment type="caution">
    <text evidence="2">The sequence shown here is derived from an EMBL/GenBank/DDBJ whole genome shotgun (WGS) entry which is preliminary data.</text>
</comment>
<reference evidence="2" key="1">
    <citation type="journal article" date="2004" name="Nature">
        <title>Genome duplication in the teleost fish Tetraodon nigroviridis reveals the early vertebrate proto-karyotype.</title>
        <authorList>
            <person name="Jaillon O."/>
            <person name="Aury J.-M."/>
            <person name="Brunet F."/>
            <person name="Petit J.-L."/>
            <person name="Stange-Thomann N."/>
            <person name="Mauceli E."/>
            <person name="Bouneau L."/>
            <person name="Fischer C."/>
            <person name="Ozouf-Costaz C."/>
            <person name="Bernot A."/>
            <person name="Nicaud S."/>
            <person name="Jaffe D."/>
            <person name="Fisher S."/>
            <person name="Lutfalla G."/>
            <person name="Dossat C."/>
            <person name="Segurens B."/>
            <person name="Dasilva C."/>
            <person name="Salanoubat M."/>
            <person name="Levy M."/>
            <person name="Boudet N."/>
            <person name="Castellano S."/>
            <person name="Anthouard V."/>
            <person name="Jubin C."/>
            <person name="Castelli V."/>
            <person name="Katinka M."/>
            <person name="Vacherie B."/>
            <person name="Biemont C."/>
            <person name="Skalli Z."/>
            <person name="Cattolico L."/>
            <person name="Poulain J."/>
            <person name="De Berardinis V."/>
            <person name="Cruaud C."/>
            <person name="Duprat S."/>
            <person name="Brottier P."/>
            <person name="Coutanceau J.-P."/>
            <person name="Gouzy J."/>
            <person name="Parra G."/>
            <person name="Lardier G."/>
            <person name="Chapple C."/>
            <person name="McKernan K.J."/>
            <person name="McEwan P."/>
            <person name="Bosak S."/>
            <person name="Kellis M."/>
            <person name="Volff J.-N."/>
            <person name="Guigo R."/>
            <person name="Zody M.C."/>
            <person name="Mesirov J."/>
            <person name="Lindblad-Toh K."/>
            <person name="Birren B."/>
            <person name="Nusbaum C."/>
            <person name="Kahn D."/>
            <person name="Robinson-Rechavi M."/>
            <person name="Laudet V."/>
            <person name="Schachter V."/>
            <person name="Quetier F."/>
            <person name="Saurin W."/>
            <person name="Scarpelli C."/>
            <person name="Wincker P."/>
            <person name="Lander E.S."/>
            <person name="Weissenbach J."/>
            <person name="Roest Crollius H."/>
        </authorList>
    </citation>
    <scope>NUCLEOTIDE SEQUENCE [LARGE SCALE GENOMIC DNA]</scope>
</reference>
<dbReference type="AlphaFoldDB" id="Q4T932"/>
<sequence length="66" mass="7534">MKLSILILVSTDCKCFCNQQRENQSSISNHLKNKRKEERGTQRDHCQCTRTDQKMITGHSLIGSGP</sequence>
<accession>Q4T932</accession>
<reference evidence="2" key="2">
    <citation type="submission" date="2004-02" db="EMBL/GenBank/DDBJ databases">
        <authorList>
            <consortium name="Genoscope"/>
            <consortium name="Whitehead Institute Centre for Genome Research"/>
        </authorList>
    </citation>
    <scope>NUCLEOTIDE SEQUENCE</scope>
</reference>
<evidence type="ECO:0000313" key="2">
    <source>
        <dbReference type="EMBL" id="CAF90600.1"/>
    </source>
</evidence>
<protein>
    <submittedName>
        <fullName evidence="2">(spotted green pufferfish) hypothetical protein</fullName>
    </submittedName>
</protein>
<dbReference type="EMBL" id="CAAE01007645">
    <property type="protein sequence ID" value="CAF90600.1"/>
    <property type="molecule type" value="Genomic_DNA"/>
</dbReference>
<evidence type="ECO:0000256" key="1">
    <source>
        <dbReference type="SAM" id="MobiDB-lite"/>
    </source>
</evidence>
<feature type="compositionally biased region" description="Basic and acidic residues" evidence="1">
    <location>
        <begin position="35"/>
        <end position="46"/>
    </location>
</feature>
<gene>
    <name evidence="2" type="ORF">GSTENG00004940001</name>
</gene>
<dbReference type="KEGG" id="tng:GSTEN00004940G001"/>
<name>Q4T932_TETNG</name>
<proteinExistence type="predicted"/>
<feature type="region of interest" description="Disordered" evidence="1">
    <location>
        <begin position="22"/>
        <end position="46"/>
    </location>
</feature>
<organism evidence="2">
    <name type="scientific">Tetraodon nigroviridis</name>
    <name type="common">Spotted green pufferfish</name>
    <name type="synonym">Chelonodon nigroviridis</name>
    <dbReference type="NCBI Taxonomy" id="99883"/>
    <lineage>
        <taxon>Eukaryota</taxon>
        <taxon>Metazoa</taxon>
        <taxon>Chordata</taxon>
        <taxon>Craniata</taxon>
        <taxon>Vertebrata</taxon>
        <taxon>Euteleostomi</taxon>
        <taxon>Actinopterygii</taxon>
        <taxon>Neopterygii</taxon>
        <taxon>Teleostei</taxon>
        <taxon>Neoteleostei</taxon>
        <taxon>Acanthomorphata</taxon>
        <taxon>Eupercaria</taxon>
        <taxon>Tetraodontiformes</taxon>
        <taxon>Tetradontoidea</taxon>
        <taxon>Tetraodontidae</taxon>
        <taxon>Tetraodon</taxon>
    </lineage>
</organism>